<proteinExistence type="predicted"/>
<dbReference type="PANTHER" id="PTHR15160:SF1">
    <property type="entry name" value="VON HIPPEL-LINDAU DISEASE TUMOR SUPPRESSOR"/>
    <property type="match status" value="1"/>
</dbReference>
<protein>
    <recommendedName>
        <fullName evidence="2">BFN domain-containing protein</fullName>
    </recommendedName>
</protein>
<dbReference type="Pfam" id="PF02577">
    <property type="entry name" value="BFN_dom"/>
    <property type="match status" value="1"/>
</dbReference>
<dbReference type="PANTHER" id="PTHR15160">
    <property type="entry name" value="VON HIPPEL-LINDAU PROTEIN"/>
    <property type="match status" value="1"/>
</dbReference>
<evidence type="ECO:0000256" key="1">
    <source>
        <dbReference type="SAM" id="MobiDB-lite"/>
    </source>
</evidence>
<dbReference type="EMBL" id="VSSQ01024963">
    <property type="protein sequence ID" value="MPM72793.1"/>
    <property type="molecule type" value="Genomic_DNA"/>
</dbReference>
<name>A0A645C8X0_9ZZZZ</name>
<comment type="caution">
    <text evidence="3">The sequence shown here is derived from an EMBL/GenBank/DDBJ whole genome shotgun (WGS) entry which is preliminary data.</text>
</comment>
<dbReference type="SUPFAM" id="SSF103256">
    <property type="entry name" value="Hypothetical protein TM0160"/>
    <property type="match status" value="1"/>
</dbReference>
<dbReference type="Gene3D" id="3.10.690.10">
    <property type="entry name" value="Bifunctional nuclease domain"/>
    <property type="match status" value="1"/>
</dbReference>
<accession>A0A645C8X0</accession>
<dbReference type="GO" id="GO:0004518">
    <property type="term" value="F:nuclease activity"/>
    <property type="evidence" value="ECO:0007669"/>
    <property type="project" value="InterPro"/>
</dbReference>
<evidence type="ECO:0000259" key="2">
    <source>
        <dbReference type="PROSITE" id="PS51658"/>
    </source>
</evidence>
<gene>
    <name evidence="3" type="ORF">SDC9_119769</name>
</gene>
<reference evidence="3" key="1">
    <citation type="submission" date="2019-08" db="EMBL/GenBank/DDBJ databases">
        <authorList>
            <person name="Kucharzyk K."/>
            <person name="Murdoch R.W."/>
            <person name="Higgins S."/>
            <person name="Loffler F."/>
        </authorList>
    </citation>
    <scope>NUCLEOTIDE SEQUENCE</scope>
</reference>
<dbReference type="PROSITE" id="PS51658">
    <property type="entry name" value="BFN"/>
    <property type="match status" value="1"/>
</dbReference>
<feature type="domain" description="BFN" evidence="2">
    <location>
        <begin position="4"/>
        <end position="135"/>
    </location>
</feature>
<feature type="region of interest" description="Disordered" evidence="1">
    <location>
        <begin position="141"/>
        <end position="163"/>
    </location>
</feature>
<sequence length="200" mass="22462">MSEMVEVMIDSVRVSLTSQQRIVLLRCLEDERYLPIWIGPYEAESITIALQEIEVARPQTHDLFLRLLAELKARIVRVEVVNVKEDVFFANIVVEKEGETYNIDARPSDSFALAVRAHVPIMMSTDVLETAGIVPSADLLQEPVDPEPESTPAPAEEPAEARKRLSVFEDFLQNLDFSDSDTREDGTQTPDDPDAPNKPE</sequence>
<dbReference type="InterPro" id="IPR036104">
    <property type="entry name" value="BFN_sf"/>
</dbReference>
<evidence type="ECO:0000313" key="3">
    <source>
        <dbReference type="EMBL" id="MPM72793.1"/>
    </source>
</evidence>
<dbReference type="InterPro" id="IPR003729">
    <property type="entry name" value="Bi_nuclease_dom"/>
</dbReference>
<feature type="region of interest" description="Disordered" evidence="1">
    <location>
        <begin position="175"/>
        <end position="200"/>
    </location>
</feature>
<organism evidence="3">
    <name type="scientific">bioreactor metagenome</name>
    <dbReference type="NCBI Taxonomy" id="1076179"/>
    <lineage>
        <taxon>unclassified sequences</taxon>
        <taxon>metagenomes</taxon>
        <taxon>ecological metagenomes</taxon>
    </lineage>
</organism>
<dbReference type="AlphaFoldDB" id="A0A645C8X0"/>